<accession>A0ABS2NDB4</accession>
<comment type="caution">
    <text evidence="1">The sequence shown here is derived from an EMBL/GenBank/DDBJ whole genome shotgun (WGS) entry which is preliminary data.</text>
</comment>
<organism evidence="1 2">
    <name type="scientific">Rossellomorea pakistanensis</name>
    <dbReference type="NCBI Taxonomy" id="992288"/>
    <lineage>
        <taxon>Bacteria</taxon>
        <taxon>Bacillati</taxon>
        <taxon>Bacillota</taxon>
        <taxon>Bacilli</taxon>
        <taxon>Bacillales</taxon>
        <taxon>Bacillaceae</taxon>
        <taxon>Rossellomorea</taxon>
    </lineage>
</organism>
<dbReference type="RefSeq" id="WP_205172618.1">
    <property type="nucleotide sequence ID" value="NZ_JAFBDZ010000002.1"/>
</dbReference>
<gene>
    <name evidence="1" type="ORF">JOC86_002389</name>
</gene>
<keyword evidence="2" id="KW-1185">Reference proteome</keyword>
<sequence length="121" mass="14294">MIKFNVKVNLDEAKLKTKREQSKQAAQMQLDQDVLKDSNFFIPKETGELERSSFRHSRIGLGLLVWKLPQARRLYYNPQYNFSKDANPHAQGLWFEAAKALKRPEWMKEIGRKYAKYFDGK</sequence>
<evidence type="ECO:0000313" key="2">
    <source>
        <dbReference type="Proteomes" id="UP001646157"/>
    </source>
</evidence>
<name>A0ABS2NDB4_9BACI</name>
<dbReference type="InterPro" id="IPR021080">
    <property type="entry name" value="Minor_capsid_protein"/>
</dbReference>
<evidence type="ECO:0000313" key="1">
    <source>
        <dbReference type="EMBL" id="MBM7585847.1"/>
    </source>
</evidence>
<reference evidence="1 2" key="1">
    <citation type="submission" date="2021-01" db="EMBL/GenBank/DDBJ databases">
        <title>Genomic Encyclopedia of Type Strains, Phase IV (KMG-IV): sequencing the most valuable type-strain genomes for metagenomic binning, comparative biology and taxonomic classification.</title>
        <authorList>
            <person name="Goeker M."/>
        </authorList>
    </citation>
    <scope>NUCLEOTIDE SEQUENCE [LARGE SCALE GENOMIC DNA]</scope>
    <source>
        <strain evidence="1 2">DSM 24834</strain>
    </source>
</reference>
<dbReference type="Proteomes" id="UP001646157">
    <property type="component" value="Unassembled WGS sequence"/>
</dbReference>
<dbReference type="EMBL" id="JAFBDZ010000002">
    <property type="protein sequence ID" value="MBM7585847.1"/>
    <property type="molecule type" value="Genomic_DNA"/>
</dbReference>
<evidence type="ECO:0008006" key="3">
    <source>
        <dbReference type="Google" id="ProtNLM"/>
    </source>
</evidence>
<dbReference type="Pfam" id="PF11114">
    <property type="entry name" value="Minor_capsid_2"/>
    <property type="match status" value="1"/>
</dbReference>
<proteinExistence type="predicted"/>
<protein>
    <recommendedName>
        <fullName evidence="3">Minor capsid protein</fullName>
    </recommendedName>
</protein>